<accession>V3ZXF8</accession>
<proteinExistence type="predicted"/>
<evidence type="ECO:0000259" key="1">
    <source>
        <dbReference type="PROSITE" id="PS50280"/>
    </source>
</evidence>
<dbReference type="AlphaFoldDB" id="V3ZXF8"/>
<dbReference type="CTD" id="20246236"/>
<dbReference type="STRING" id="225164.V3ZXF8"/>
<dbReference type="CDD" id="cd19177">
    <property type="entry name" value="SET_SETD4"/>
    <property type="match status" value="1"/>
</dbReference>
<dbReference type="PANTHER" id="PTHR13271:SF151">
    <property type="entry name" value="SET DOMAIN-CONTAINING PROTEIN 4"/>
    <property type="match status" value="1"/>
</dbReference>
<gene>
    <name evidence="2" type="ORF">LOTGIDRAFT_210687</name>
</gene>
<dbReference type="SUPFAM" id="SSF82199">
    <property type="entry name" value="SET domain"/>
    <property type="match status" value="1"/>
</dbReference>
<feature type="domain" description="SET" evidence="1">
    <location>
        <begin position="45"/>
        <end position="261"/>
    </location>
</feature>
<dbReference type="PANTHER" id="PTHR13271">
    <property type="entry name" value="UNCHARACTERIZED PUTATIVE METHYLTRANSFERASE"/>
    <property type="match status" value="1"/>
</dbReference>
<evidence type="ECO:0000313" key="3">
    <source>
        <dbReference type="Proteomes" id="UP000030746"/>
    </source>
</evidence>
<reference evidence="2 3" key="1">
    <citation type="journal article" date="2013" name="Nature">
        <title>Insights into bilaterian evolution from three spiralian genomes.</title>
        <authorList>
            <person name="Simakov O."/>
            <person name="Marletaz F."/>
            <person name="Cho S.J."/>
            <person name="Edsinger-Gonzales E."/>
            <person name="Havlak P."/>
            <person name="Hellsten U."/>
            <person name="Kuo D.H."/>
            <person name="Larsson T."/>
            <person name="Lv J."/>
            <person name="Arendt D."/>
            <person name="Savage R."/>
            <person name="Osoegawa K."/>
            <person name="de Jong P."/>
            <person name="Grimwood J."/>
            <person name="Chapman J.A."/>
            <person name="Shapiro H."/>
            <person name="Aerts A."/>
            <person name="Otillar R.P."/>
            <person name="Terry A.Y."/>
            <person name="Boore J.L."/>
            <person name="Grigoriev I.V."/>
            <person name="Lindberg D.R."/>
            <person name="Seaver E.C."/>
            <person name="Weisblat D.A."/>
            <person name="Putnam N.H."/>
            <person name="Rokhsar D.S."/>
        </authorList>
    </citation>
    <scope>NUCLEOTIDE SEQUENCE [LARGE SCALE GENOMIC DNA]</scope>
</reference>
<dbReference type="Gene3D" id="3.90.1410.10">
    <property type="entry name" value="set domain protein methyltransferase, domain 1"/>
    <property type="match status" value="1"/>
</dbReference>
<evidence type="ECO:0000313" key="2">
    <source>
        <dbReference type="EMBL" id="ESO87310.1"/>
    </source>
</evidence>
<dbReference type="InterPro" id="IPR001214">
    <property type="entry name" value="SET_dom"/>
</dbReference>
<dbReference type="GO" id="GO:0016279">
    <property type="term" value="F:protein-lysine N-methyltransferase activity"/>
    <property type="evidence" value="ECO:0007669"/>
    <property type="project" value="InterPro"/>
</dbReference>
<protein>
    <recommendedName>
        <fullName evidence="1">SET domain-containing protein</fullName>
    </recommendedName>
</protein>
<dbReference type="Pfam" id="PF00856">
    <property type="entry name" value="SET"/>
    <property type="match status" value="1"/>
</dbReference>
<sequence length="416" mass="49021">MKGRTWRKRQQKFVTKELVKPIDHTEIEENKHLGKWVKKMGTKKHRLQSRIFPETGRGMMALSNFSPGDVIISLPFNLLITADTVLNSTIGHYIKSYNPKLSLHQALALFLLFEKNKGEDSIWWNYLQTIPKSFTTVGYFSQEECVRLPERLQNSVQIHITKLRKDYRHCQKLWFMRGLYLNFEAFQWAWYAVNSRSVYYKTTCDHLEEEECNMALAPFLDLLNHSTEAKSEAKFNTINQCYEITTGNIFRKYDQVFISYGPHDNHKLFLEYGFILPNNPNSVYPITQEMIFELANQEKVKHFSQKIQILKDNNLLKESTCSNEGVDWKLDKVFKILSCNWTQLQNWKQIILGTVLYLEVVQESRRLSLILLNKELDKTLQQIQSQKPPINYHEEICNNLLLEDLKILQTSLKLQV</sequence>
<name>V3ZXF8_LOTGI</name>
<dbReference type="InterPro" id="IPR044429">
    <property type="entry name" value="SETD4_SET"/>
</dbReference>
<dbReference type="EMBL" id="KB202953">
    <property type="protein sequence ID" value="ESO87310.1"/>
    <property type="molecule type" value="Genomic_DNA"/>
</dbReference>
<dbReference type="OrthoDB" id="341421at2759"/>
<keyword evidence="3" id="KW-1185">Reference proteome</keyword>
<dbReference type="KEGG" id="lgi:LOTGIDRAFT_210687"/>
<dbReference type="Proteomes" id="UP000030746">
    <property type="component" value="Unassembled WGS sequence"/>
</dbReference>
<dbReference type="PROSITE" id="PS50280">
    <property type="entry name" value="SET"/>
    <property type="match status" value="1"/>
</dbReference>
<dbReference type="OMA" id="ISHMKDE"/>
<dbReference type="GeneID" id="20246236"/>
<dbReference type="RefSeq" id="XP_009062253.1">
    <property type="nucleotide sequence ID" value="XM_009064005.1"/>
</dbReference>
<dbReference type="HOGENOM" id="CLU_029120_3_0_1"/>
<dbReference type="InterPro" id="IPR050600">
    <property type="entry name" value="SETD3_SETD6_MTase"/>
</dbReference>
<organism evidence="2 3">
    <name type="scientific">Lottia gigantea</name>
    <name type="common">Giant owl limpet</name>
    <dbReference type="NCBI Taxonomy" id="225164"/>
    <lineage>
        <taxon>Eukaryota</taxon>
        <taxon>Metazoa</taxon>
        <taxon>Spiralia</taxon>
        <taxon>Lophotrochozoa</taxon>
        <taxon>Mollusca</taxon>
        <taxon>Gastropoda</taxon>
        <taxon>Patellogastropoda</taxon>
        <taxon>Lottioidea</taxon>
        <taxon>Lottiidae</taxon>
        <taxon>Lottia</taxon>
    </lineage>
</organism>
<dbReference type="InterPro" id="IPR046341">
    <property type="entry name" value="SET_dom_sf"/>
</dbReference>